<proteinExistence type="predicted"/>
<name>A0A2K3D738_CHLRE</name>
<dbReference type="Gene3D" id="1.25.40.10">
    <property type="entry name" value="Tetratricopeptide repeat domain"/>
    <property type="match status" value="1"/>
</dbReference>
<evidence type="ECO:0000313" key="1">
    <source>
        <dbReference type="EMBL" id="PNW76349.1"/>
    </source>
</evidence>
<dbReference type="EMBL" id="CM008973">
    <property type="protein sequence ID" value="PNW76349.1"/>
    <property type="molecule type" value="Genomic_DNA"/>
</dbReference>
<accession>A0A2K3D738</accession>
<dbReference type="RefSeq" id="XP_042919268.1">
    <property type="nucleotide sequence ID" value="XM_043069049.1"/>
</dbReference>
<evidence type="ECO:0000313" key="2">
    <source>
        <dbReference type="Proteomes" id="UP000006906"/>
    </source>
</evidence>
<dbReference type="Proteomes" id="UP000006906">
    <property type="component" value="Chromosome 12"/>
</dbReference>
<reference evidence="1 2" key="1">
    <citation type="journal article" date="2007" name="Science">
        <title>The Chlamydomonas genome reveals the evolution of key animal and plant functions.</title>
        <authorList>
            <person name="Merchant S.S."/>
            <person name="Prochnik S.E."/>
            <person name="Vallon O."/>
            <person name="Harris E.H."/>
            <person name="Karpowicz S.J."/>
            <person name="Witman G.B."/>
            <person name="Terry A."/>
            <person name="Salamov A."/>
            <person name="Fritz-Laylin L.K."/>
            <person name="Marechal-Drouard L."/>
            <person name="Marshall W.F."/>
            <person name="Qu L.H."/>
            <person name="Nelson D.R."/>
            <person name="Sanderfoot A.A."/>
            <person name="Spalding M.H."/>
            <person name="Kapitonov V.V."/>
            <person name="Ren Q."/>
            <person name="Ferris P."/>
            <person name="Lindquist E."/>
            <person name="Shapiro H."/>
            <person name="Lucas S.M."/>
            <person name="Grimwood J."/>
            <person name="Schmutz J."/>
            <person name="Cardol P."/>
            <person name="Cerutti H."/>
            <person name="Chanfreau G."/>
            <person name="Chen C.L."/>
            <person name="Cognat V."/>
            <person name="Croft M.T."/>
            <person name="Dent R."/>
            <person name="Dutcher S."/>
            <person name="Fernandez E."/>
            <person name="Fukuzawa H."/>
            <person name="Gonzalez-Ballester D."/>
            <person name="Gonzalez-Halphen D."/>
            <person name="Hallmann A."/>
            <person name="Hanikenne M."/>
            <person name="Hippler M."/>
            <person name="Inwood W."/>
            <person name="Jabbari K."/>
            <person name="Kalanon M."/>
            <person name="Kuras R."/>
            <person name="Lefebvre P.A."/>
            <person name="Lemaire S.D."/>
            <person name="Lobanov A.V."/>
            <person name="Lohr M."/>
            <person name="Manuell A."/>
            <person name="Meier I."/>
            <person name="Mets L."/>
            <person name="Mittag M."/>
            <person name="Mittelmeier T."/>
            <person name="Moroney J.V."/>
            <person name="Moseley J."/>
            <person name="Napoli C."/>
            <person name="Nedelcu A.M."/>
            <person name="Niyogi K."/>
            <person name="Novoselov S.V."/>
            <person name="Paulsen I.T."/>
            <person name="Pazour G."/>
            <person name="Purton S."/>
            <person name="Ral J.P."/>
            <person name="Riano-Pachon D.M."/>
            <person name="Riekhof W."/>
            <person name="Rymarquis L."/>
            <person name="Schroda M."/>
            <person name="Stern D."/>
            <person name="Umen J."/>
            <person name="Willows R."/>
            <person name="Wilson N."/>
            <person name="Zimmer S.L."/>
            <person name="Allmer J."/>
            <person name="Balk J."/>
            <person name="Bisova K."/>
            <person name="Chen C.J."/>
            <person name="Elias M."/>
            <person name="Gendler K."/>
            <person name="Hauser C."/>
            <person name="Lamb M.R."/>
            <person name="Ledford H."/>
            <person name="Long J.C."/>
            <person name="Minagawa J."/>
            <person name="Page M.D."/>
            <person name="Pan J."/>
            <person name="Pootakham W."/>
            <person name="Roje S."/>
            <person name="Rose A."/>
            <person name="Stahlberg E."/>
            <person name="Terauchi A.M."/>
            <person name="Yang P."/>
            <person name="Ball S."/>
            <person name="Bowler C."/>
            <person name="Dieckmann C.L."/>
            <person name="Gladyshev V.N."/>
            <person name="Green P."/>
            <person name="Jorgensen R."/>
            <person name="Mayfield S."/>
            <person name="Mueller-Roeber B."/>
            <person name="Rajamani S."/>
            <person name="Sayre R.T."/>
            <person name="Brokstein P."/>
            <person name="Dubchak I."/>
            <person name="Goodstein D."/>
            <person name="Hornick L."/>
            <person name="Huang Y.W."/>
            <person name="Jhaveri J."/>
            <person name="Luo Y."/>
            <person name="Martinez D."/>
            <person name="Ngau W.C."/>
            <person name="Otillar B."/>
            <person name="Poliakov A."/>
            <person name="Porter A."/>
            <person name="Szajkowski L."/>
            <person name="Werner G."/>
            <person name="Zhou K."/>
            <person name="Grigoriev I.V."/>
            <person name="Rokhsar D.S."/>
            <person name="Grossman A.R."/>
        </authorList>
    </citation>
    <scope>NUCLEOTIDE SEQUENCE [LARGE SCALE GENOMIC DNA]</scope>
    <source>
        <strain evidence="2">CC-503</strain>
    </source>
</reference>
<dbReference type="GeneID" id="66055827"/>
<keyword evidence="2" id="KW-1185">Reference proteome</keyword>
<protein>
    <submittedName>
        <fullName evidence="1">Uncharacterized protein</fullName>
    </submittedName>
</protein>
<dbReference type="OrthoDB" id="439127at2759"/>
<dbReference type="AlphaFoldDB" id="A0A2K3D738"/>
<sequence>MLTMSALRSSTAGLRTVSGRRVLALRPARLGASAAPASAARPSGRRAVSGAVVVRASAAEEPETAKEAIELGNSLAKAAKWQEALSVYEKALTLPGTGLKRYRGRGGGRRVWTTSPA</sequence>
<gene>
    <name evidence="1" type="ORF">CHLRE_12g553678v5</name>
</gene>
<organism evidence="1 2">
    <name type="scientific">Chlamydomonas reinhardtii</name>
    <name type="common">Chlamydomonas smithii</name>
    <dbReference type="NCBI Taxonomy" id="3055"/>
    <lineage>
        <taxon>Eukaryota</taxon>
        <taxon>Viridiplantae</taxon>
        <taxon>Chlorophyta</taxon>
        <taxon>core chlorophytes</taxon>
        <taxon>Chlorophyceae</taxon>
        <taxon>CS clade</taxon>
        <taxon>Chlamydomonadales</taxon>
        <taxon>Chlamydomonadaceae</taxon>
        <taxon>Chlamydomonas</taxon>
    </lineage>
</organism>
<dbReference type="InterPro" id="IPR011990">
    <property type="entry name" value="TPR-like_helical_dom_sf"/>
</dbReference>
<dbReference type="InParanoid" id="A0A2K3D738"/>
<dbReference type="KEGG" id="cre:CHLRE_12g553678v5"/>
<dbReference type="Gramene" id="PNW76349">
    <property type="protein sequence ID" value="PNW76349"/>
    <property type="gene ID" value="CHLRE_12g553678v5"/>
</dbReference>